<proteinExistence type="predicted"/>
<reference evidence="2 3" key="1">
    <citation type="submission" date="2023-09" db="EMBL/GenBank/DDBJ databases">
        <title>Nesidiocoris tenuis whole genome shotgun sequence.</title>
        <authorList>
            <person name="Shibata T."/>
            <person name="Shimoda M."/>
            <person name="Kobayashi T."/>
            <person name="Uehara T."/>
        </authorList>
    </citation>
    <scope>NUCLEOTIDE SEQUENCE [LARGE SCALE GENOMIC DNA]</scope>
    <source>
        <strain evidence="2 3">Japan</strain>
    </source>
</reference>
<evidence type="ECO:0000313" key="2">
    <source>
        <dbReference type="EMBL" id="BES96937.1"/>
    </source>
</evidence>
<name>A0ABN7B2G3_9HEMI</name>
<dbReference type="EMBL" id="AP028915">
    <property type="protein sequence ID" value="BES96937.1"/>
    <property type="molecule type" value="Genomic_DNA"/>
</dbReference>
<gene>
    <name evidence="2" type="ORF">NTJ_09750</name>
</gene>
<sequence length="74" mass="8229">MLFRVVNVDLQYDSSAIRAGIIGLRYPRCLPMPSILYPRTVVPKYILRQHSSTSDGIPLISPKEPEKAGGTTDK</sequence>
<dbReference type="Proteomes" id="UP001307889">
    <property type="component" value="Chromosome 7"/>
</dbReference>
<keyword evidence="3" id="KW-1185">Reference proteome</keyword>
<feature type="compositionally biased region" description="Basic and acidic residues" evidence="1">
    <location>
        <begin position="63"/>
        <end position="74"/>
    </location>
</feature>
<feature type="region of interest" description="Disordered" evidence="1">
    <location>
        <begin position="53"/>
        <end position="74"/>
    </location>
</feature>
<evidence type="ECO:0000313" key="3">
    <source>
        <dbReference type="Proteomes" id="UP001307889"/>
    </source>
</evidence>
<protein>
    <submittedName>
        <fullName evidence="2">Uncharacterized protein</fullName>
    </submittedName>
</protein>
<organism evidence="2 3">
    <name type="scientific">Nesidiocoris tenuis</name>
    <dbReference type="NCBI Taxonomy" id="355587"/>
    <lineage>
        <taxon>Eukaryota</taxon>
        <taxon>Metazoa</taxon>
        <taxon>Ecdysozoa</taxon>
        <taxon>Arthropoda</taxon>
        <taxon>Hexapoda</taxon>
        <taxon>Insecta</taxon>
        <taxon>Pterygota</taxon>
        <taxon>Neoptera</taxon>
        <taxon>Paraneoptera</taxon>
        <taxon>Hemiptera</taxon>
        <taxon>Heteroptera</taxon>
        <taxon>Panheteroptera</taxon>
        <taxon>Cimicomorpha</taxon>
        <taxon>Miridae</taxon>
        <taxon>Dicyphina</taxon>
        <taxon>Nesidiocoris</taxon>
    </lineage>
</organism>
<evidence type="ECO:0000256" key="1">
    <source>
        <dbReference type="SAM" id="MobiDB-lite"/>
    </source>
</evidence>
<accession>A0ABN7B2G3</accession>